<evidence type="ECO:0008006" key="3">
    <source>
        <dbReference type="Google" id="ProtNLM"/>
    </source>
</evidence>
<dbReference type="EMBL" id="JBHUHY010000016">
    <property type="protein sequence ID" value="MFD2188338.1"/>
    <property type="molecule type" value="Genomic_DNA"/>
</dbReference>
<accession>A0ABW5AZZ3</accession>
<sequence>MKKHRLIVLIIVLIINTLSCTNSKEKRYILPENATELLATTSGKTWKLAWRYNDGTRMNMAGCFLSYKITYKSNLTFKDNNGEQENCGDSLIGNWEMVTYDNGKSYLKWTSNQLPEVMNIKNHYKYFKILKLDKDTLKLQYRHKQFSSESTFVDTFVTDDILVKDRDFHR</sequence>
<dbReference type="RefSeq" id="WP_378321371.1">
    <property type="nucleotide sequence ID" value="NZ_JBHUHY010000016.1"/>
</dbReference>
<evidence type="ECO:0000313" key="2">
    <source>
        <dbReference type="Proteomes" id="UP001597344"/>
    </source>
</evidence>
<dbReference type="Proteomes" id="UP001597344">
    <property type="component" value="Unassembled WGS sequence"/>
</dbReference>
<gene>
    <name evidence="1" type="ORF">ACFSJT_16150</name>
</gene>
<protein>
    <recommendedName>
        <fullName evidence="3">Lipocalin-like domain-containing protein</fullName>
    </recommendedName>
</protein>
<organism evidence="1 2">
    <name type="scientific">Aquimarina celericrescens</name>
    <dbReference type="NCBI Taxonomy" id="1964542"/>
    <lineage>
        <taxon>Bacteria</taxon>
        <taxon>Pseudomonadati</taxon>
        <taxon>Bacteroidota</taxon>
        <taxon>Flavobacteriia</taxon>
        <taxon>Flavobacteriales</taxon>
        <taxon>Flavobacteriaceae</taxon>
        <taxon>Aquimarina</taxon>
    </lineage>
</organism>
<name>A0ABW5AZZ3_9FLAO</name>
<reference evidence="2" key="1">
    <citation type="journal article" date="2019" name="Int. J. Syst. Evol. Microbiol.">
        <title>The Global Catalogue of Microorganisms (GCM) 10K type strain sequencing project: providing services to taxonomists for standard genome sequencing and annotation.</title>
        <authorList>
            <consortium name="The Broad Institute Genomics Platform"/>
            <consortium name="The Broad Institute Genome Sequencing Center for Infectious Disease"/>
            <person name="Wu L."/>
            <person name="Ma J."/>
        </authorList>
    </citation>
    <scope>NUCLEOTIDE SEQUENCE [LARGE SCALE GENOMIC DNA]</scope>
    <source>
        <strain evidence="2">DT92</strain>
    </source>
</reference>
<comment type="caution">
    <text evidence="1">The sequence shown here is derived from an EMBL/GenBank/DDBJ whole genome shotgun (WGS) entry which is preliminary data.</text>
</comment>
<proteinExistence type="predicted"/>
<evidence type="ECO:0000313" key="1">
    <source>
        <dbReference type="EMBL" id="MFD2188338.1"/>
    </source>
</evidence>
<keyword evidence="2" id="KW-1185">Reference proteome</keyword>